<dbReference type="InterPro" id="IPR012349">
    <property type="entry name" value="Split_barrel_FMN-bd"/>
</dbReference>
<dbReference type="STRING" id="57577.A0A2K3KGK2"/>
<dbReference type="ExpressionAtlas" id="A0A2K3KGK2">
    <property type="expression patterns" value="baseline"/>
</dbReference>
<accession>A0A2K3KGK2</accession>
<comment type="caution">
    <text evidence="2">The sequence shown here is derived from an EMBL/GenBank/DDBJ whole genome shotgun (WGS) entry which is preliminary data.</text>
</comment>
<dbReference type="Pfam" id="PF13883">
    <property type="entry name" value="CREG_beta-barrel"/>
    <property type="match status" value="1"/>
</dbReference>
<sequence length="124" mass="13966">MSSTSTQSFYNYNSSECFFHRKPIKRLLPLLKNIVFYTLQDLAANPKCSVLLARDPEDRTDLVITLHGDAVFVPEKDNAAIRAAYLARHPNAFWVDFGDFRFVRIEPKVVRFVSGVATALLGSG</sequence>
<gene>
    <name evidence="2" type="ORF">L195_g054528</name>
</gene>
<evidence type="ECO:0000259" key="1">
    <source>
        <dbReference type="Pfam" id="PF13883"/>
    </source>
</evidence>
<feature type="domain" description="CREG-like beta-barrel" evidence="1">
    <location>
        <begin position="37"/>
        <end position="114"/>
    </location>
</feature>
<evidence type="ECO:0000313" key="3">
    <source>
        <dbReference type="Proteomes" id="UP000236291"/>
    </source>
</evidence>
<feature type="non-terminal residue" evidence="2">
    <location>
        <position position="124"/>
    </location>
</feature>
<organism evidence="2 3">
    <name type="scientific">Trifolium pratense</name>
    <name type="common">Red clover</name>
    <dbReference type="NCBI Taxonomy" id="57577"/>
    <lineage>
        <taxon>Eukaryota</taxon>
        <taxon>Viridiplantae</taxon>
        <taxon>Streptophyta</taxon>
        <taxon>Embryophyta</taxon>
        <taxon>Tracheophyta</taxon>
        <taxon>Spermatophyta</taxon>
        <taxon>Magnoliopsida</taxon>
        <taxon>eudicotyledons</taxon>
        <taxon>Gunneridae</taxon>
        <taxon>Pentapetalae</taxon>
        <taxon>rosids</taxon>
        <taxon>fabids</taxon>
        <taxon>Fabales</taxon>
        <taxon>Fabaceae</taxon>
        <taxon>Papilionoideae</taxon>
        <taxon>50 kb inversion clade</taxon>
        <taxon>NPAAA clade</taxon>
        <taxon>Hologalegina</taxon>
        <taxon>IRL clade</taxon>
        <taxon>Trifolieae</taxon>
        <taxon>Trifolium</taxon>
    </lineage>
</organism>
<dbReference type="PANTHER" id="PTHR13343:SF24">
    <property type="entry name" value="OS07G0573800 PROTEIN"/>
    <property type="match status" value="1"/>
</dbReference>
<dbReference type="SUPFAM" id="SSF50475">
    <property type="entry name" value="FMN-binding split barrel"/>
    <property type="match status" value="1"/>
</dbReference>
<dbReference type="EMBL" id="ASHM01095652">
    <property type="protein sequence ID" value="PNX65421.1"/>
    <property type="molecule type" value="Genomic_DNA"/>
</dbReference>
<name>A0A2K3KGK2_TRIPR</name>
<evidence type="ECO:0000313" key="2">
    <source>
        <dbReference type="EMBL" id="PNX65421.1"/>
    </source>
</evidence>
<dbReference type="GO" id="GO:0005737">
    <property type="term" value="C:cytoplasm"/>
    <property type="evidence" value="ECO:0007669"/>
    <property type="project" value="UniProtKB-ARBA"/>
</dbReference>
<dbReference type="InterPro" id="IPR055343">
    <property type="entry name" value="CREG_beta-barrel"/>
</dbReference>
<dbReference type="Gene3D" id="2.30.110.10">
    <property type="entry name" value="Electron Transport, Fmn-binding Protein, Chain A"/>
    <property type="match status" value="1"/>
</dbReference>
<reference evidence="2 3" key="2">
    <citation type="journal article" date="2017" name="Front. Plant Sci.">
        <title>Gene Classification and Mining of Molecular Markers Useful in Red Clover (Trifolium pratense) Breeding.</title>
        <authorList>
            <person name="Istvanek J."/>
            <person name="Dluhosova J."/>
            <person name="Dluhos P."/>
            <person name="Patkova L."/>
            <person name="Nedelnik J."/>
            <person name="Repkova J."/>
        </authorList>
    </citation>
    <scope>NUCLEOTIDE SEQUENCE [LARGE SCALE GENOMIC DNA]</scope>
    <source>
        <strain evidence="3">cv. Tatra</strain>
        <tissue evidence="2">Young leaves</tissue>
    </source>
</reference>
<dbReference type="PANTHER" id="PTHR13343">
    <property type="entry name" value="CREG1 PROTEIN"/>
    <property type="match status" value="1"/>
</dbReference>
<protein>
    <submittedName>
        <fullName evidence="2">Root border cell-specific protein</fullName>
    </submittedName>
</protein>
<dbReference type="AlphaFoldDB" id="A0A2K3KGK2"/>
<reference evidence="2 3" key="1">
    <citation type="journal article" date="2014" name="Am. J. Bot.">
        <title>Genome assembly and annotation for red clover (Trifolium pratense; Fabaceae).</title>
        <authorList>
            <person name="Istvanek J."/>
            <person name="Jaros M."/>
            <person name="Krenek A."/>
            <person name="Repkova J."/>
        </authorList>
    </citation>
    <scope>NUCLEOTIDE SEQUENCE [LARGE SCALE GENOMIC DNA]</scope>
    <source>
        <strain evidence="3">cv. Tatra</strain>
        <tissue evidence="2">Young leaves</tissue>
    </source>
</reference>
<dbReference type="Proteomes" id="UP000236291">
    <property type="component" value="Unassembled WGS sequence"/>
</dbReference>
<proteinExistence type="predicted"/>